<organism evidence="1 2">
    <name type="scientific">Intoshia linei</name>
    <dbReference type="NCBI Taxonomy" id="1819745"/>
    <lineage>
        <taxon>Eukaryota</taxon>
        <taxon>Metazoa</taxon>
        <taxon>Spiralia</taxon>
        <taxon>Lophotrochozoa</taxon>
        <taxon>Mesozoa</taxon>
        <taxon>Orthonectida</taxon>
        <taxon>Rhopaluridae</taxon>
        <taxon>Intoshia</taxon>
    </lineage>
</organism>
<accession>A0A177B4I0</accession>
<proteinExistence type="predicted"/>
<name>A0A177B4I0_9BILA</name>
<gene>
    <name evidence="1" type="ORF">A3Q56_03196</name>
</gene>
<reference evidence="1 2" key="1">
    <citation type="submission" date="2016-04" db="EMBL/GenBank/DDBJ databases">
        <title>The genome of Intoshia linei affirms orthonectids as highly simplified spiralians.</title>
        <authorList>
            <person name="Mikhailov K.V."/>
            <person name="Slusarev G.S."/>
            <person name="Nikitin M.A."/>
            <person name="Logacheva M.D."/>
            <person name="Penin A."/>
            <person name="Aleoshin V."/>
            <person name="Panchin Y.V."/>
        </authorList>
    </citation>
    <scope>NUCLEOTIDE SEQUENCE [LARGE SCALE GENOMIC DNA]</scope>
    <source>
        <strain evidence="1">Intl2013</strain>
        <tissue evidence="1">Whole animal</tissue>
    </source>
</reference>
<dbReference type="EMBL" id="LWCA01000344">
    <property type="protein sequence ID" value="OAF69050.1"/>
    <property type="molecule type" value="Genomic_DNA"/>
</dbReference>
<dbReference type="AlphaFoldDB" id="A0A177B4I0"/>
<evidence type="ECO:0000313" key="2">
    <source>
        <dbReference type="Proteomes" id="UP000078046"/>
    </source>
</evidence>
<keyword evidence="2" id="KW-1185">Reference proteome</keyword>
<comment type="caution">
    <text evidence="1">The sequence shown here is derived from an EMBL/GenBank/DDBJ whole genome shotgun (WGS) entry which is preliminary data.</text>
</comment>
<protein>
    <submittedName>
        <fullName evidence="1">Uncharacterized protein</fullName>
    </submittedName>
</protein>
<sequence>MNSLPSREDWNCMKNTWVLMTFHLKQINFFQEKQMNDAQNNQYSLGKCHILDMIERKKKIEIKTNKPYTGFLEKMKNKFHDYISTVSDESKNSICSNFLLIFTFNGQAKYSTLYDNVKRSIKFVKCNDIKSFSFNDITPFLDKNRTCARPINVTKYNGNINRFSENCESNDINSQNNQINNKMETENSDINKFLPLTSLESESKFSTDFIVEIATLHKDGWLEIHAQNSIPVSKLFKHPTQKIQLQLLSNSGQLFSTCFIDTCFTFGAFGFGNSYKLSRYTDAFLNLMQHKNDENYPDYYNEYRHNNILKFHPLDDRTFLANVNLPKKDVKKEIDIENYWFDEFLEIIKNKRDIEMATSENVILKNYTFETMKQIHKEINSNKERKLNKLEQMITNFNPNDNSSFKWLQKSSRLNLYNCKLDDIQMEQDDFSDYDKVRRQMDLKEKILHFAPGIVTKKSKI</sequence>
<dbReference type="Proteomes" id="UP000078046">
    <property type="component" value="Unassembled WGS sequence"/>
</dbReference>
<evidence type="ECO:0000313" key="1">
    <source>
        <dbReference type="EMBL" id="OAF69050.1"/>
    </source>
</evidence>